<dbReference type="PANTHER" id="PTHR36884:SF4">
    <property type="entry name" value="FIP1[III]-LIKE PROTEIN"/>
    <property type="match status" value="1"/>
</dbReference>
<dbReference type="Proteomes" id="UP001497516">
    <property type="component" value="Chromosome 6"/>
</dbReference>
<evidence type="ECO:0000256" key="3">
    <source>
        <dbReference type="ARBA" id="ARBA00022664"/>
    </source>
</evidence>
<dbReference type="InterPro" id="IPR044976">
    <property type="entry name" value="FIPS5/FIPS3-like"/>
</dbReference>
<protein>
    <recommendedName>
        <fullName evidence="6">Pre-mRNA polyadenylation factor Fip1 domain-containing protein</fullName>
    </recommendedName>
</protein>
<feature type="compositionally biased region" description="Polar residues" evidence="5">
    <location>
        <begin position="568"/>
        <end position="588"/>
    </location>
</feature>
<name>A0AAV2FHB5_9ROSI</name>
<keyword evidence="3" id="KW-0507">mRNA processing</keyword>
<gene>
    <name evidence="7" type="ORF">LTRI10_LOCUS37718</name>
</gene>
<keyword evidence="8" id="KW-1185">Reference proteome</keyword>
<dbReference type="PANTHER" id="PTHR36884">
    <property type="entry name" value="FIP1[III]-LIKE PROTEIN"/>
    <property type="match status" value="1"/>
</dbReference>
<feature type="region of interest" description="Disordered" evidence="5">
    <location>
        <begin position="856"/>
        <end position="895"/>
    </location>
</feature>
<evidence type="ECO:0000256" key="1">
    <source>
        <dbReference type="ARBA" id="ARBA00004123"/>
    </source>
</evidence>
<dbReference type="Pfam" id="PF05182">
    <property type="entry name" value="Fip1"/>
    <property type="match status" value="1"/>
</dbReference>
<dbReference type="GO" id="GO:0005634">
    <property type="term" value="C:nucleus"/>
    <property type="evidence" value="ECO:0007669"/>
    <property type="project" value="UniProtKB-SubCell"/>
</dbReference>
<accession>A0AAV2FHB5</accession>
<dbReference type="GO" id="GO:0006397">
    <property type="term" value="P:mRNA processing"/>
    <property type="evidence" value="ECO:0007669"/>
    <property type="project" value="UniProtKB-KW"/>
</dbReference>
<feature type="region of interest" description="Disordered" evidence="5">
    <location>
        <begin position="743"/>
        <end position="797"/>
    </location>
</feature>
<sequence>MVDFAGDDDDFGDLYADVELQAASAINSRTSSAKFHFPLEQQSLIQQYDKANNSKADNARPISEGENVSSCPNPSKLQNESVTVPSHSFKSMRRDSEDSEFLQGNVAKVNKVSNVYAAANSVVSHAGHGFPLPVYRTIYDVNTDTFGGKRWGYQGANRSFLPNYGFNEDSWRQYCMTVPKGRAIEVEDSGGERFPTMNQKCPDNWDSDVVIEIKVQDFDENSNVFSKRDLSGKSSGDNVSKSCVKSADVVAEASHSGAASVDRVSLGSPEGTRSSQSLFETRESSQHPDNCERDHIPDSDEHHPRRTRVKTEELAEAIESERDSKDGSVRRSSKSDQHQSDSDSLIDDKSRFSLTLSCSESDSEPSADSCRGVSRCSSLGTELHDTVSSVHCKSNDSEQADSDQRRMADDSLLNGRRRCENKGGQSVKSEHDLDLPKRNDSSYFRSREYFSGDGGQRWGASYVETDHRKHPLKKCHKNLEGEAYTWDRGNQSARLRDRRINEMLQLKHRYNSLDEEYGSRSPFSGRGINACERGLGHSEKGRLNLDHLWHEEEEMDREYWKAHHQDKSNYNQDPSFRSGSYTSNQSRWQNGNISRRYNQYGSSVMSKYSRPREELYDSGTYGGCFGSEVKFDSGFDDQHQLAKTRYVWRSRIRQGEESKSSHRGFQSYPDRFSCYGEALGHENISGYGILRERHSENLIKSNLMYKCEREKMVMTCVNGPVGFVSQRVKLSGKQHATGKLMPKIKPKKKNQKYLNAPLSGKANRREQKPQTEGNDGRVATTFQGKGQKNESDIEEGEIVAGEPNTKKVKAPQCEKADSSNTVTNKAVYDEQWILERLAKMEKRRERFKVPVVVPEKVSTTDLNPPSCSQPQADSSVSTGETKLERPARKRRWAGI</sequence>
<feature type="domain" description="Pre-mRNA polyadenylation factor Fip1" evidence="6">
    <location>
        <begin position="140"/>
        <end position="178"/>
    </location>
</feature>
<comment type="similarity">
    <text evidence="2">Belongs to the FIP1 family.</text>
</comment>
<evidence type="ECO:0000313" key="8">
    <source>
        <dbReference type="Proteomes" id="UP001497516"/>
    </source>
</evidence>
<feature type="region of interest" description="Disordered" evidence="5">
    <location>
        <begin position="53"/>
        <end position="95"/>
    </location>
</feature>
<dbReference type="AlphaFoldDB" id="A0AAV2FHB5"/>
<feature type="region of interest" description="Disordered" evidence="5">
    <location>
        <begin position="387"/>
        <end position="439"/>
    </location>
</feature>
<comment type="subcellular location">
    <subcellularLocation>
        <location evidence="1">Nucleus</location>
    </subcellularLocation>
</comment>
<evidence type="ECO:0000259" key="6">
    <source>
        <dbReference type="Pfam" id="PF05182"/>
    </source>
</evidence>
<feature type="compositionally biased region" description="Basic and acidic residues" evidence="5">
    <location>
        <begin position="280"/>
        <end position="347"/>
    </location>
</feature>
<feature type="compositionally biased region" description="Polar residues" evidence="5">
    <location>
        <begin position="857"/>
        <end position="880"/>
    </location>
</feature>
<evidence type="ECO:0000256" key="4">
    <source>
        <dbReference type="ARBA" id="ARBA00023242"/>
    </source>
</evidence>
<evidence type="ECO:0000256" key="2">
    <source>
        <dbReference type="ARBA" id="ARBA00007459"/>
    </source>
</evidence>
<feature type="compositionally biased region" description="Polar residues" evidence="5">
    <location>
        <begin position="66"/>
        <end position="89"/>
    </location>
</feature>
<evidence type="ECO:0000256" key="5">
    <source>
        <dbReference type="SAM" id="MobiDB-lite"/>
    </source>
</evidence>
<reference evidence="7 8" key="1">
    <citation type="submission" date="2024-04" db="EMBL/GenBank/DDBJ databases">
        <authorList>
            <person name="Fracassetti M."/>
        </authorList>
    </citation>
    <scope>NUCLEOTIDE SEQUENCE [LARGE SCALE GENOMIC DNA]</scope>
</reference>
<feature type="region of interest" description="Disordered" evidence="5">
    <location>
        <begin position="565"/>
        <end position="588"/>
    </location>
</feature>
<dbReference type="InterPro" id="IPR007854">
    <property type="entry name" value="Fip1_dom"/>
</dbReference>
<feature type="region of interest" description="Disordered" evidence="5">
    <location>
        <begin position="252"/>
        <end position="347"/>
    </location>
</feature>
<organism evidence="7 8">
    <name type="scientific">Linum trigynum</name>
    <dbReference type="NCBI Taxonomy" id="586398"/>
    <lineage>
        <taxon>Eukaryota</taxon>
        <taxon>Viridiplantae</taxon>
        <taxon>Streptophyta</taxon>
        <taxon>Embryophyta</taxon>
        <taxon>Tracheophyta</taxon>
        <taxon>Spermatophyta</taxon>
        <taxon>Magnoliopsida</taxon>
        <taxon>eudicotyledons</taxon>
        <taxon>Gunneridae</taxon>
        <taxon>Pentapetalae</taxon>
        <taxon>rosids</taxon>
        <taxon>fabids</taxon>
        <taxon>Malpighiales</taxon>
        <taxon>Linaceae</taxon>
        <taxon>Linum</taxon>
    </lineage>
</organism>
<dbReference type="EMBL" id="OZ034819">
    <property type="protein sequence ID" value="CAL1397417.1"/>
    <property type="molecule type" value="Genomic_DNA"/>
</dbReference>
<evidence type="ECO:0000313" key="7">
    <source>
        <dbReference type="EMBL" id="CAL1397417.1"/>
    </source>
</evidence>
<keyword evidence="4" id="KW-0539">Nucleus</keyword>
<feature type="compositionally biased region" description="Basic and acidic residues" evidence="5">
    <location>
        <begin position="428"/>
        <end position="439"/>
    </location>
</feature>
<proteinExistence type="inferred from homology"/>